<dbReference type="SUPFAM" id="SSF81338">
    <property type="entry name" value="Aquaporin-like"/>
    <property type="match status" value="1"/>
</dbReference>
<keyword evidence="5 7" id="KW-0472">Membrane</keyword>
<keyword evidence="9" id="KW-1185">Reference proteome</keyword>
<feature type="transmembrane region" description="Helical" evidence="7">
    <location>
        <begin position="97"/>
        <end position="118"/>
    </location>
</feature>
<evidence type="ECO:0000256" key="1">
    <source>
        <dbReference type="ARBA" id="ARBA00004141"/>
    </source>
</evidence>
<keyword evidence="3 6" id="KW-0812">Transmembrane</keyword>
<feature type="transmembrane region" description="Helical" evidence="7">
    <location>
        <begin position="218"/>
        <end position="235"/>
    </location>
</feature>
<dbReference type="AlphaFoldDB" id="A0A0V0QWB6"/>
<name>A0A0V0QWB6_PSEPJ</name>
<keyword evidence="6" id="KW-0813">Transport</keyword>
<dbReference type="Pfam" id="PF00230">
    <property type="entry name" value="MIP"/>
    <property type="match status" value="1"/>
</dbReference>
<dbReference type="Proteomes" id="UP000054937">
    <property type="component" value="Unassembled WGS sequence"/>
</dbReference>
<dbReference type="PANTHER" id="PTHR19139:SF199">
    <property type="entry name" value="MIP17260P"/>
    <property type="match status" value="1"/>
</dbReference>
<sequence>MRPKFFKILNILNYILTFFPQIMKKNQNLNLFLQFSVWEIFGTAILAYGCCLAQNNIHIITTILGALIFTQPFSGGHFNSAVSLGFLLNNNLNIIDFLMRSLAQLLGGFIGCFFAIIVTNQIQTPEIIPLAQNQINQQFQENHIKTNNNSDQQSNNFGFYNELTGEIIATFFLMFASLIMSDKQTTYYKGSDKIVPNITIIYCVLTSKMLSPRTGGNLNPSIGLAMYICHGIFYGELNQNSPMSIVVYGPYLGAIIGALYYIYIHYPLVVNEKQNKKYNKQQCQNKLKQKSKLETFNQLNKFVEIELNEILISDRIES</sequence>
<dbReference type="InParanoid" id="A0A0V0QWB6"/>
<organism evidence="8 9">
    <name type="scientific">Pseudocohnilembus persalinus</name>
    <name type="common">Ciliate</name>
    <dbReference type="NCBI Taxonomy" id="266149"/>
    <lineage>
        <taxon>Eukaryota</taxon>
        <taxon>Sar</taxon>
        <taxon>Alveolata</taxon>
        <taxon>Ciliophora</taxon>
        <taxon>Intramacronucleata</taxon>
        <taxon>Oligohymenophorea</taxon>
        <taxon>Scuticociliatia</taxon>
        <taxon>Philasterida</taxon>
        <taxon>Pseudocohnilembidae</taxon>
        <taxon>Pseudocohnilembus</taxon>
    </lineage>
</organism>
<evidence type="ECO:0000256" key="6">
    <source>
        <dbReference type="RuleBase" id="RU000477"/>
    </source>
</evidence>
<dbReference type="GO" id="GO:0015250">
    <property type="term" value="F:water channel activity"/>
    <property type="evidence" value="ECO:0007669"/>
    <property type="project" value="TreeGrafter"/>
</dbReference>
<comment type="caution">
    <text evidence="8">The sequence shown here is derived from an EMBL/GenBank/DDBJ whole genome shotgun (WGS) entry which is preliminary data.</text>
</comment>
<accession>A0A0V0QWB6</accession>
<comment type="similarity">
    <text evidence="2 6">Belongs to the MIP/aquaporin (TC 1.A.8) family.</text>
</comment>
<dbReference type="EMBL" id="LDAU01000096">
    <property type="protein sequence ID" value="KRX06365.1"/>
    <property type="molecule type" value="Genomic_DNA"/>
</dbReference>
<keyword evidence="4 7" id="KW-1133">Transmembrane helix</keyword>
<evidence type="ECO:0000256" key="4">
    <source>
        <dbReference type="ARBA" id="ARBA00022989"/>
    </source>
</evidence>
<gene>
    <name evidence="8" type="ORF">PPERSA_04978</name>
</gene>
<dbReference type="InterPro" id="IPR023271">
    <property type="entry name" value="Aquaporin-like"/>
</dbReference>
<reference evidence="8 9" key="1">
    <citation type="journal article" date="2015" name="Sci. Rep.">
        <title>Genome of the facultative scuticociliatosis pathogen Pseudocohnilembus persalinus provides insight into its virulence through horizontal gene transfer.</title>
        <authorList>
            <person name="Xiong J."/>
            <person name="Wang G."/>
            <person name="Cheng J."/>
            <person name="Tian M."/>
            <person name="Pan X."/>
            <person name="Warren A."/>
            <person name="Jiang C."/>
            <person name="Yuan D."/>
            <person name="Miao W."/>
        </authorList>
    </citation>
    <scope>NUCLEOTIDE SEQUENCE [LARGE SCALE GENOMIC DNA]</scope>
    <source>
        <strain evidence="8">36N120E</strain>
    </source>
</reference>
<dbReference type="InterPro" id="IPR000425">
    <property type="entry name" value="MIP"/>
</dbReference>
<protein>
    <submittedName>
        <fullName evidence="8">Aquaporin-like protein</fullName>
    </submittedName>
</protein>
<dbReference type="OMA" id="LAMYICH"/>
<dbReference type="GO" id="GO:0005886">
    <property type="term" value="C:plasma membrane"/>
    <property type="evidence" value="ECO:0007669"/>
    <property type="project" value="TreeGrafter"/>
</dbReference>
<evidence type="ECO:0000313" key="9">
    <source>
        <dbReference type="Proteomes" id="UP000054937"/>
    </source>
</evidence>
<proteinExistence type="inferred from homology"/>
<dbReference type="PRINTS" id="PR00783">
    <property type="entry name" value="MINTRINSICP"/>
</dbReference>
<evidence type="ECO:0000256" key="3">
    <source>
        <dbReference type="ARBA" id="ARBA00022692"/>
    </source>
</evidence>
<feature type="transmembrane region" description="Helical" evidence="7">
    <location>
        <begin position="29"/>
        <end position="50"/>
    </location>
</feature>
<dbReference type="Gene3D" id="1.20.1080.10">
    <property type="entry name" value="Glycerol uptake facilitator protein"/>
    <property type="match status" value="1"/>
</dbReference>
<dbReference type="OrthoDB" id="3222at2759"/>
<comment type="subcellular location">
    <subcellularLocation>
        <location evidence="1">Membrane</location>
        <topology evidence="1">Multi-pass membrane protein</topology>
    </subcellularLocation>
</comment>
<evidence type="ECO:0000313" key="8">
    <source>
        <dbReference type="EMBL" id="KRX06365.1"/>
    </source>
</evidence>
<dbReference type="PANTHER" id="PTHR19139">
    <property type="entry name" value="AQUAPORIN TRANSPORTER"/>
    <property type="match status" value="1"/>
</dbReference>
<feature type="transmembrane region" description="Helical" evidence="7">
    <location>
        <begin position="247"/>
        <end position="270"/>
    </location>
</feature>
<evidence type="ECO:0000256" key="2">
    <source>
        <dbReference type="ARBA" id="ARBA00006175"/>
    </source>
</evidence>
<evidence type="ECO:0000256" key="5">
    <source>
        <dbReference type="ARBA" id="ARBA00023136"/>
    </source>
</evidence>
<dbReference type="InterPro" id="IPR034294">
    <property type="entry name" value="Aquaporin_transptr"/>
</dbReference>
<evidence type="ECO:0000256" key="7">
    <source>
        <dbReference type="SAM" id="Phobius"/>
    </source>
</evidence>